<feature type="coiled-coil region" evidence="15">
    <location>
        <begin position="350"/>
        <end position="377"/>
    </location>
</feature>
<dbReference type="VEuPathDB" id="TrichDB:TRFO_04266"/>
<dbReference type="InterPro" id="IPR017907">
    <property type="entry name" value="Znf_RING_CS"/>
</dbReference>
<evidence type="ECO:0000256" key="7">
    <source>
        <dbReference type="ARBA" id="ARBA00022771"/>
    </source>
</evidence>
<comment type="subcellular location">
    <subcellularLocation>
        <location evidence="2 14">Nucleus</location>
    </subcellularLocation>
</comment>
<dbReference type="GeneID" id="94826497"/>
<keyword evidence="11 14" id="KW-0175">Coiled coil</keyword>
<name>A0A1J4KGS7_9EUKA</name>
<dbReference type="GO" id="GO:0005634">
    <property type="term" value="C:nucleus"/>
    <property type="evidence" value="ECO:0007669"/>
    <property type="project" value="UniProtKB-SubCell"/>
</dbReference>
<evidence type="ECO:0000256" key="2">
    <source>
        <dbReference type="ARBA" id="ARBA00004123"/>
    </source>
</evidence>
<dbReference type="InterPro" id="IPR013083">
    <property type="entry name" value="Znf_RING/FYVE/PHD"/>
</dbReference>
<dbReference type="Pfam" id="PF13920">
    <property type="entry name" value="zf-C3HC4_3"/>
    <property type="match status" value="1"/>
</dbReference>
<evidence type="ECO:0000256" key="5">
    <source>
        <dbReference type="ARBA" id="ARBA00022679"/>
    </source>
</evidence>
<comment type="catalytic activity">
    <reaction evidence="1 14">
        <text>S-ubiquitinyl-[E2 ubiquitin-conjugating enzyme]-L-cysteine + [acceptor protein]-L-lysine = [E2 ubiquitin-conjugating enzyme]-L-cysteine + N(6)-ubiquitinyl-[acceptor protein]-L-lysine.</text>
        <dbReference type="EC" id="2.3.2.27"/>
    </reaction>
</comment>
<dbReference type="PROSITE" id="PS00518">
    <property type="entry name" value="ZF_RING_1"/>
    <property type="match status" value="1"/>
</dbReference>
<proteinExistence type="inferred from homology"/>
<reference evidence="18" key="1">
    <citation type="submission" date="2016-10" db="EMBL/GenBank/DDBJ databases">
        <authorList>
            <person name="Benchimol M."/>
            <person name="Almeida L.G."/>
            <person name="Vasconcelos A.T."/>
            <person name="Perreira-Neves A."/>
            <person name="Rosa I.A."/>
            <person name="Tasca T."/>
            <person name="Bogo M.R."/>
            <person name="de Souza W."/>
        </authorList>
    </citation>
    <scope>NUCLEOTIDE SEQUENCE [LARGE SCALE GENOMIC DNA]</scope>
    <source>
        <strain evidence="18">K</strain>
    </source>
</reference>
<dbReference type="GO" id="GO:0016567">
    <property type="term" value="P:protein ubiquitination"/>
    <property type="evidence" value="ECO:0007669"/>
    <property type="project" value="UniProtKB-UniRule"/>
</dbReference>
<evidence type="ECO:0000256" key="9">
    <source>
        <dbReference type="ARBA" id="ARBA00022833"/>
    </source>
</evidence>
<evidence type="ECO:0000256" key="6">
    <source>
        <dbReference type="ARBA" id="ARBA00022723"/>
    </source>
</evidence>
<dbReference type="Gene3D" id="3.30.40.10">
    <property type="entry name" value="Zinc/RING finger domain, C3HC4 (zinc finger)"/>
    <property type="match status" value="1"/>
</dbReference>
<sequence length="670" mass="78090">MNESSLSPDNLVEEPIPQNEIIRNAIDSIQPETEEELISKLKDLVTHMEFNIDQNRKRCDVSSKECYVLFKSTELLAFDLLFADYLLGNSESSDIYDFFEHCTHPTCDFLSNNGETANAHISYLMSIIEKCVESLSSCEIKQPNIPKRISEFELFLNDQKLRIDNQLTRRLKKQKEKEEKEKMKEKEEEEEEPDLSGLPPSFTKWLSSELKVGLNPDEESVEIKCLVRGIAGRLKEIAQLSESIKNLKKENEEIRKESMNITNFVNQVNSQSENSNQQNSLQNSSNENIDNDININHYNNLIENSPYFLGIKNSCAYLANLLKTIKTQKEVIKLCNTSLKQCKTQLDSLSDSSQRSIQEMQNQMEKLKEISLKRQQETTALEQELQPYINFIFTPTRLNAIPGLPNSFNVLDIRYKRLIIPATNTDQKLRMEYTAFHELHQLRSDLSYYSNELNKMYSQIEENDRKILEMAIEYSKIEGEFKLQDEEKESLMKYEIDLNEVQTLLRFNEMSDWCRKLATIIEALDQIAVDQQNIVQELQNTSQVDQLKQQIDQKTKEVQLLSETNYRMNSEIGRSKLELSAANEEYFRAKQELEVNKDFIPDVIDKNDEEQVQRHKRMVICPICHTNRRDVILTTCRHPMCGECANKANFKCPICEESFNQSNVRPFFIQ</sequence>
<protein>
    <recommendedName>
        <fullName evidence="14">E3 ubiquitin protein ligase</fullName>
        <ecNumber evidence="14">2.3.2.27</ecNumber>
    </recommendedName>
</protein>
<evidence type="ECO:0000256" key="13">
    <source>
        <dbReference type="PROSITE-ProRule" id="PRU00175"/>
    </source>
</evidence>
<evidence type="ECO:0000256" key="4">
    <source>
        <dbReference type="ARBA" id="ARBA00005555"/>
    </source>
</evidence>
<gene>
    <name evidence="18" type="ORF">TRFO_04266</name>
</gene>
<keyword evidence="6 14" id="KW-0479">Metal-binding</keyword>
<organism evidence="18 19">
    <name type="scientific">Tritrichomonas foetus</name>
    <dbReference type="NCBI Taxonomy" id="1144522"/>
    <lineage>
        <taxon>Eukaryota</taxon>
        <taxon>Metamonada</taxon>
        <taxon>Parabasalia</taxon>
        <taxon>Tritrichomonadida</taxon>
        <taxon>Tritrichomonadidae</taxon>
        <taxon>Tritrichomonas</taxon>
    </lineage>
</organism>
<dbReference type="GO" id="GO:0008270">
    <property type="term" value="F:zinc ion binding"/>
    <property type="evidence" value="ECO:0007669"/>
    <property type="project" value="UniProtKB-KW"/>
</dbReference>
<dbReference type="GO" id="GO:0061630">
    <property type="term" value="F:ubiquitin protein ligase activity"/>
    <property type="evidence" value="ECO:0007669"/>
    <property type="project" value="UniProtKB-EC"/>
</dbReference>
<feature type="region of interest" description="Disordered" evidence="16">
    <location>
        <begin position="269"/>
        <end position="288"/>
    </location>
</feature>
<evidence type="ECO:0000256" key="12">
    <source>
        <dbReference type="ARBA" id="ARBA00023242"/>
    </source>
</evidence>
<keyword evidence="10 14" id="KW-0156">Chromatin regulator</keyword>
<evidence type="ECO:0000259" key="17">
    <source>
        <dbReference type="PROSITE" id="PS50089"/>
    </source>
</evidence>
<dbReference type="UniPathway" id="UPA00143"/>
<dbReference type="GO" id="GO:0006325">
    <property type="term" value="P:chromatin organization"/>
    <property type="evidence" value="ECO:0007669"/>
    <property type="project" value="UniProtKB-KW"/>
</dbReference>
<keyword evidence="7 13" id="KW-0863">Zinc-finger</keyword>
<dbReference type="SUPFAM" id="SSF57850">
    <property type="entry name" value="RING/U-box"/>
    <property type="match status" value="1"/>
</dbReference>
<dbReference type="SMART" id="SM00184">
    <property type="entry name" value="RING"/>
    <property type="match status" value="1"/>
</dbReference>
<feature type="domain" description="RING-type" evidence="17">
    <location>
        <begin position="621"/>
        <end position="656"/>
    </location>
</feature>
<accession>A0A1J4KGS7</accession>
<keyword evidence="19" id="KW-1185">Reference proteome</keyword>
<evidence type="ECO:0000256" key="3">
    <source>
        <dbReference type="ARBA" id="ARBA00004906"/>
    </source>
</evidence>
<dbReference type="AlphaFoldDB" id="A0A1J4KGS7"/>
<evidence type="ECO:0000256" key="11">
    <source>
        <dbReference type="ARBA" id="ARBA00023054"/>
    </source>
</evidence>
<feature type="region of interest" description="Disordered" evidence="16">
    <location>
        <begin position="173"/>
        <end position="200"/>
    </location>
</feature>
<evidence type="ECO:0000313" key="19">
    <source>
        <dbReference type="Proteomes" id="UP000179807"/>
    </source>
</evidence>
<feature type="coiled-coil region" evidence="15">
    <location>
        <begin position="521"/>
        <end position="564"/>
    </location>
</feature>
<keyword evidence="9 14" id="KW-0862">Zinc</keyword>
<dbReference type="EC" id="2.3.2.27" evidence="14"/>
<keyword evidence="12 14" id="KW-0539">Nucleus</keyword>
<feature type="coiled-coil region" evidence="15">
    <location>
        <begin position="230"/>
        <end position="257"/>
    </location>
</feature>
<evidence type="ECO:0000256" key="15">
    <source>
        <dbReference type="SAM" id="Coils"/>
    </source>
</evidence>
<dbReference type="Proteomes" id="UP000179807">
    <property type="component" value="Unassembled WGS sequence"/>
</dbReference>
<feature type="compositionally biased region" description="Basic and acidic residues" evidence="16">
    <location>
        <begin position="175"/>
        <end position="186"/>
    </location>
</feature>
<dbReference type="PANTHER" id="PTHR23163:SF0">
    <property type="entry name" value="E3 UBIQUITIN-PROTEIN LIGASE BRE1"/>
    <property type="match status" value="1"/>
</dbReference>
<comment type="similarity">
    <text evidence="4 14">Belongs to the BRE1 family.</text>
</comment>
<evidence type="ECO:0000256" key="16">
    <source>
        <dbReference type="SAM" id="MobiDB-lite"/>
    </source>
</evidence>
<evidence type="ECO:0000256" key="8">
    <source>
        <dbReference type="ARBA" id="ARBA00022786"/>
    </source>
</evidence>
<evidence type="ECO:0000256" key="1">
    <source>
        <dbReference type="ARBA" id="ARBA00000900"/>
    </source>
</evidence>
<dbReference type="PROSITE" id="PS50089">
    <property type="entry name" value="ZF_RING_2"/>
    <property type="match status" value="1"/>
</dbReference>
<dbReference type="PANTHER" id="PTHR23163">
    <property type="entry name" value="RING FINGER PROTEIN-RELATED"/>
    <property type="match status" value="1"/>
</dbReference>
<keyword evidence="5 14" id="KW-0808">Transferase</keyword>
<evidence type="ECO:0000313" key="18">
    <source>
        <dbReference type="EMBL" id="OHT10258.1"/>
    </source>
</evidence>
<comment type="pathway">
    <text evidence="3 14">Protein modification; protein ubiquitination.</text>
</comment>
<evidence type="ECO:0000256" key="10">
    <source>
        <dbReference type="ARBA" id="ARBA00022853"/>
    </source>
</evidence>
<dbReference type="InterPro" id="IPR001841">
    <property type="entry name" value="Znf_RING"/>
</dbReference>
<dbReference type="OrthoDB" id="10266039at2759"/>
<dbReference type="EMBL" id="MLAK01000616">
    <property type="protein sequence ID" value="OHT10258.1"/>
    <property type="molecule type" value="Genomic_DNA"/>
</dbReference>
<dbReference type="InterPro" id="IPR013956">
    <property type="entry name" value="E3_ubiquit_lig_Bre1"/>
</dbReference>
<comment type="caution">
    <text evidence="18">The sequence shown here is derived from an EMBL/GenBank/DDBJ whole genome shotgun (WGS) entry which is preliminary data.</text>
</comment>
<dbReference type="RefSeq" id="XP_068363394.1">
    <property type="nucleotide sequence ID" value="XM_068491793.1"/>
</dbReference>
<keyword evidence="8 14" id="KW-0833">Ubl conjugation pathway</keyword>
<dbReference type="GO" id="GO:0033503">
    <property type="term" value="C:HULC complex"/>
    <property type="evidence" value="ECO:0007669"/>
    <property type="project" value="TreeGrafter"/>
</dbReference>
<evidence type="ECO:0000256" key="14">
    <source>
        <dbReference type="RuleBase" id="RU365038"/>
    </source>
</evidence>